<feature type="region of interest" description="Disordered" evidence="1">
    <location>
        <begin position="1"/>
        <end position="149"/>
    </location>
</feature>
<dbReference type="GO" id="GO:0045503">
    <property type="term" value="F:dynein light chain binding"/>
    <property type="evidence" value="ECO:0007669"/>
    <property type="project" value="InterPro"/>
</dbReference>
<feature type="compositionally biased region" description="Basic and acidic residues" evidence="1">
    <location>
        <begin position="20"/>
        <end position="32"/>
    </location>
</feature>
<dbReference type="GO" id="GO:0045504">
    <property type="term" value="F:dynein heavy chain binding"/>
    <property type="evidence" value="ECO:0007669"/>
    <property type="project" value="InterPro"/>
</dbReference>
<evidence type="ECO:0008006" key="4">
    <source>
        <dbReference type="Google" id="ProtNLM"/>
    </source>
</evidence>
<evidence type="ECO:0000256" key="1">
    <source>
        <dbReference type="SAM" id="MobiDB-lite"/>
    </source>
</evidence>
<sequence>MSSKKTSSKQPDADAWLDAELSKLNRDSERPKISSKSKKSRDKSADDGLKALRNSSTHLALDPSRKGAADVPISRKAAQGSPPRRQKGTSGKEASRSGQTTKAVAEQRHAESERRPRSSGQNEPVDTENAVKGALSSAISQKGDGNLRWGSVEISPPALAIATEQLHEEIYNEGGNDYDDYAEDFEDYAEDFEDFEEFHEEEPPRQEEPDHEEDMVAHEIPICPPPKVQQPLDDITEVQKALQAENQRASSRQEQRAKEDHEHHTGRPERVSSALPQRRFVGLDSARKDAQRAKKLSALGKRQAQRAADLSNIIALDVCYYDLFDLHPMNEYELYIRNYGSSNAIQAYTQCNEDRGDEETQTDIWATDSKWVQAPPEQFVDVGSGNPLTQTSSSRKAGVAVETDAKVDLLKLSSFLRRAGQVMDTLLEENAATMGVPRTFTSSTTISISQGRTSLKQQPFLLGRRIQDVCYSHTDHRIILIAYSSVVDDHAKTGLGLEDGGVLCLWRLTDPTTPYRIMACESVPTSCCFATTKHSLVFAGTASGSILAWDLQESSTLHEKLAIGEDEVVVRYPSYSTEGIYTMNGTHEEPIRSIVALPHAHESKETVNSFVFSSLGAEAGSFQVASIDEAGAMQLWTVLELLDSSFATAELDYGMGIGSRIKLIRSTALKVTADHRKHDASAINVLDCKFHPSDIDRFVVATDSGAILSESRFRNRCHPRKYCMDESRIAGNDGVLSLDFCPHDHRLFLAGYVSGAVCLFTTKEDKAVVVWEASKYPIKQVRWSPQRPAVFYVLDVRGVLMIWDLSESESEVAHVVTHESTNKASPGPLVTFALSQTGSSAASTTASQANLEAAANRNATILFGFADGMSEVHLLDQTLAEAAIDEGTTLSRYVDGVGIKSDGLMASFSDDTSD</sequence>
<dbReference type="InterPro" id="IPR001680">
    <property type="entry name" value="WD40_rpt"/>
</dbReference>
<dbReference type="GO" id="GO:0005868">
    <property type="term" value="C:cytoplasmic dynein complex"/>
    <property type="evidence" value="ECO:0007669"/>
    <property type="project" value="InterPro"/>
</dbReference>
<dbReference type="Gene3D" id="2.130.10.10">
    <property type="entry name" value="YVTN repeat-like/Quinoprotein amine dehydrogenase"/>
    <property type="match status" value="2"/>
</dbReference>
<protein>
    <recommendedName>
        <fullName evidence="4">Minichromosome loss protein Mcl1 middle region domain-containing protein</fullName>
    </recommendedName>
</protein>
<proteinExistence type="predicted"/>
<dbReference type="InterPro" id="IPR015943">
    <property type="entry name" value="WD40/YVTN_repeat-like_dom_sf"/>
</dbReference>
<dbReference type="GO" id="GO:0005929">
    <property type="term" value="C:cilium"/>
    <property type="evidence" value="ECO:0007669"/>
    <property type="project" value="GOC"/>
</dbReference>
<dbReference type="Proteomes" id="UP000318582">
    <property type="component" value="Unassembled WGS sequence"/>
</dbReference>
<name>A0A507E2U4_9FUNG</name>
<dbReference type="AlphaFoldDB" id="A0A507E2U4"/>
<dbReference type="GO" id="GO:0042073">
    <property type="term" value="P:intraciliary transport"/>
    <property type="evidence" value="ECO:0007669"/>
    <property type="project" value="InterPro"/>
</dbReference>
<dbReference type="PANTHER" id="PTHR16022">
    <property type="entry name" value="WD REPEAT DOMAIN 60"/>
    <property type="match status" value="1"/>
</dbReference>
<dbReference type="STRING" id="109895.A0A507E2U4"/>
<evidence type="ECO:0000313" key="2">
    <source>
        <dbReference type="EMBL" id="TPX57697.1"/>
    </source>
</evidence>
<dbReference type="SUPFAM" id="SSF50978">
    <property type="entry name" value="WD40 repeat-like"/>
    <property type="match status" value="1"/>
</dbReference>
<keyword evidence="3" id="KW-1185">Reference proteome</keyword>
<dbReference type="PANTHER" id="PTHR16022:SF0">
    <property type="entry name" value="CYTOPLASMIC DYNEIN 2 INTERMEDIATE CHAIN 1"/>
    <property type="match status" value="1"/>
</dbReference>
<accession>A0A507E2U4</accession>
<feature type="region of interest" description="Disordered" evidence="1">
    <location>
        <begin position="243"/>
        <end position="274"/>
    </location>
</feature>
<reference evidence="2 3" key="1">
    <citation type="journal article" date="2019" name="Sci. Rep.">
        <title>Comparative genomics of chytrid fungi reveal insights into the obligate biotrophic and pathogenic lifestyle of Synchytrium endobioticum.</title>
        <authorList>
            <person name="van de Vossenberg B.T.L.H."/>
            <person name="Warris S."/>
            <person name="Nguyen H.D.T."/>
            <person name="van Gent-Pelzer M.P.E."/>
            <person name="Joly D.L."/>
            <person name="van de Geest H.C."/>
            <person name="Bonants P.J.M."/>
            <person name="Smith D.S."/>
            <person name="Levesque C.A."/>
            <person name="van der Lee T.A.J."/>
        </authorList>
    </citation>
    <scope>NUCLEOTIDE SEQUENCE [LARGE SCALE GENOMIC DNA]</scope>
    <source>
        <strain evidence="2 3">CBS 809.83</strain>
    </source>
</reference>
<evidence type="ECO:0000313" key="3">
    <source>
        <dbReference type="Proteomes" id="UP000318582"/>
    </source>
</evidence>
<dbReference type="SMART" id="SM00320">
    <property type="entry name" value="WD40"/>
    <property type="match status" value="3"/>
</dbReference>
<organism evidence="2 3">
    <name type="scientific">Powellomyces hirtus</name>
    <dbReference type="NCBI Taxonomy" id="109895"/>
    <lineage>
        <taxon>Eukaryota</taxon>
        <taxon>Fungi</taxon>
        <taxon>Fungi incertae sedis</taxon>
        <taxon>Chytridiomycota</taxon>
        <taxon>Chytridiomycota incertae sedis</taxon>
        <taxon>Chytridiomycetes</taxon>
        <taxon>Spizellomycetales</taxon>
        <taxon>Powellomycetaceae</taxon>
        <taxon>Powellomyces</taxon>
    </lineage>
</organism>
<comment type="caution">
    <text evidence="2">The sequence shown here is derived from an EMBL/GenBank/DDBJ whole genome shotgun (WGS) entry which is preliminary data.</text>
</comment>
<feature type="compositionally biased region" description="Basic and acidic residues" evidence="1">
    <location>
        <begin position="105"/>
        <end position="116"/>
    </location>
</feature>
<feature type="compositionally biased region" description="Polar residues" evidence="1">
    <location>
        <begin position="1"/>
        <end position="10"/>
    </location>
</feature>
<dbReference type="InterPro" id="IPR036322">
    <property type="entry name" value="WD40_repeat_dom_sf"/>
</dbReference>
<feature type="compositionally biased region" description="Basic and acidic residues" evidence="1">
    <location>
        <begin position="251"/>
        <end position="270"/>
    </location>
</feature>
<dbReference type="EMBL" id="QEAQ01000048">
    <property type="protein sequence ID" value="TPX57697.1"/>
    <property type="molecule type" value="Genomic_DNA"/>
</dbReference>
<gene>
    <name evidence="2" type="ORF">PhCBS80983_g03640</name>
</gene>
<dbReference type="InterPro" id="IPR042505">
    <property type="entry name" value="DYNC2I1"/>
</dbReference>